<gene>
    <name evidence="1" type="ORF">OKIOD_LOCUS7528</name>
</gene>
<evidence type="ECO:0000313" key="1">
    <source>
        <dbReference type="EMBL" id="CAG5098781.1"/>
    </source>
</evidence>
<dbReference type="Proteomes" id="UP001158576">
    <property type="component" value="Chromosome XSR"/>
</dbReference>
<accession>A0ABN7SGG7</accession>
<dbReference type="EMBL" id="OU015569">
    <property type="protein sequence ID" value="CAG5098781.1"/>
    <property type="molecule type" value="Genomic_DNA"/>
</dbReference>
<reference evidence="1 2" key="1">
    <citation type="submission" date="2021-04" db="EMBL/GenBank/DDBJ databases">
        <authorList>
            <person name="Bliznina A."/>
        </authorList>
    </citation>
    <scope>NUCLEOTIDE SEQUENCE [LARGE SCALE GENOMIC DNA]</scope>
</reference>
<evidence type="ECO:0000313" key="2">
    <source>
        <dbReference type="Proteomes" id="UP001158576"/>
    </source>
</evidence>
<protein>
    <submittedName>
        <fullName evidence="1">Oidioi.mRNA.OKI2018_I69.XSR.g15970.t1.cds</fullName>
    </submittedName>
</protein>
<proteinExistence type="predicted"/>
<keyword evidence="2" id="KW-1185">Reference proteome</keyword>
<sequence length="118" mass="14028">MKPERKHFHRVHPRKEKVERVLQLFQRTAKKRHEAKRLGIIPYLDGWEELVDKKLKEEEEQKKAKEILAQTISDKKDIEENLLTAKSTETNTEEHIQLSDEKIEKWLSRCKGDGAKKT</sequence>
<organism evidence="1 2">
    <name type="scientific">Oikopleura dioica</name>
    <name type="common">Tunicate</name>
    <dbReference type="NCBI Taxonomy" id="34765"/>
    <lineage>
        <taxon>Eukaryota</taxon>
        <taxon>Metazoa</taxon>
        <taxon>Chordata</taxon>
        <taxon>Tunicata</taxon>
        <taxon>Appendicularia</taxon>
        <taxon>Copelata</taxon>
        <taxon>Oikopleuridae</taxon>
        <taxon>Oikopleura</taxon>
    </lineage>
</organism>
<name>A0ABN7SGG7_OIKDI</name>